<feature type="region of interest" description="Disordered" evidence="17">
    <location>
        <begin position="479"/>
        <end position="510"/>
    </location>
</feature>
<organism evidence="21 22">
    <name type="scientific">Gordonia jinghuaiqii</name>
    <dbReference type="NCBI Taxonomy" id="2758710"/>
    <lineage>
        <taxon>Bacteria</taxon>
        <taxon>Bacillati</taxon>
        <taxon>Actinomycetota</taxon>
        <taxon>Actinomycetes</taxon>
        <taxon>Mycobacteriales</taxon>
        <taxon>Gordoniaceae</taxon>
        <taxon>Gordonia</taxon>
    </lineage>
</organism>
<evidence type="ECO:0000313" key="21">
    <source>
        <dbReference type="EMBL" id="QMT02584.1"/>
    </source>
</evidence>
<dbReference type="CDD" id="cd05387">
    <property type="entry name" value="BY-kinase"/>
    <property type="match status" value="1"/>
</dbReference>
<dbReference type="KEGG" id="gji:H1R19_05385"/>
<evidence type="ECO:0000256" key="5">
    <source>
        <dbReference type="ARBA" id="ARBA00011903"/>
    </source>
</evidence>
<evidence type="ECO:0000256" key="4">
    <source>
        <dbReference type="ARBA" id="ARBA00008883"/>
    </source>
</evidence>
<evidence type="ECO:0000256" key="1">
    <source>
        <dbReference type="ARBA" id="ARBA00004429"/>
    </source>
</evidence>
<comment type="catalytic activity">
    <reaction evidence="16">
        <text>L-tyrosyl-[protein] + ATP = O-phospho-L-tyrosyl-[protein] + ADP + H(+)</text>
        <dbReference type="Rhea" id="RHEA:10596"/>
        <dbReference type="Rhea" id="RHEA-COMP:10136"/>
        <dbReference type="Rhea" id="RHEA-COMP:20101"/>
        <dbReference type="ChEBI" id="CHEBI:15378"/>
        <dbReference type="ChEBI" id="CHEBI:30616"/>
        <dbReference type="ChEBI" id="CHEBI:46858"/>
        <dbReference type="ChEBI" id="CHEBI:61978"/>
        <dbReference type="ChEBI" id="CHEBI:456216"/>
        <dbReference type="EC" id="2.7.10.2"/>
    </reaction>
</comment>
<evidence type="ECO:0000256" key="8">
    <source>
        <dbReference type="ARBA" id="ARBA00022679"/>
    </source>
</evidence>
<dbReference type="Pfam" id="PF13614">
    <property type="entry name" value="AAA_31"/>
    <property type="match status" value="1"/>
</dbReference>
<comment type="similarity">
    <text evidence="2">Belongs to the CpsC/CapA family.</text>
</comment>
<dbReference type="InterPro" id="IPR025669">
    <property type="entry name" value="AAA_dom"/>
</dbReference>
<keyword evidence="8 21" id="KW-0808">Transferase</keyword>
<evidence type="ECO:0000256" key="3">
    <source>
        <dbReference type="ARBA" id="ARBA00007316"/>
    </source>
</evidence>
<dbReference type="FunFam" id="3.40.50.300:FF:000527">
    <property type="entry name" value="Tyrosine-protein kinase etk"/>
    <property type="match status" value="1"/>
</dbReference>
<keyword evidence="6" id="KW-1003">Cell membrane</keyword>
<protein>
    <recommendedName>
        <fullName evidence="5">non-specific protein-tyrosine kinase</fullName>
        <ecNumber evidence="5">2.7.10.2</ecNumber>
    </recommendedName>
</protein>
<dbReference type="AlphaFoldDB" id="A0A7D7QIU2"/>
<dbReference type="PANTHER" id="PTHR32309">
    <property type="entry name" value="TYROSINE-PROTEIN KINASE"/>
    <property type="match status" value="1"/>
</dbReference>
<keyword evidence="10" id="KW-0547">Nucleotide-binding</keyword>
<keyword evidence="13 18" id="KW-1133">Transmembrane helix</keyword>
<evidence type="ECO:0000259" key="19">
    <source>
        <dbReference type="Pfam" id="PF02706"/>
    </source>
</evidence>
<keyword evidence="7" id="KW-0997">Cell inner membrane</keyword>
<dbReference type="GO" id="GO:0004715">
    <property type="term" value="F:non-membrane spanning protein tyrosine kinase activity"/>
    <property type="evidence" value="ECO:0007669"/>
    <property type="project" value="UniProtKB-EC"/>
</dbReference>
<evidence type="ECO:0000256" key="12">
    <source>
        <dbReference type="ARBA" id="ARBA00022840"/>
    </source>
</evidence>
<proteinExistence type="inferred from homology"/>
<gene>
    <name evidence="21" type="ORF">H1R19_05385</name>
</gene>
<feature type="domain" description="AAA" evidence="20">
    <location>
        <begin position="299"/>
        <end position="417"/>
    </location>
</feature>
<dbReference type="InterPro" id="IPR027417">
    <property type="entry name" value="P-loop_NTPase"/>
</dbReference>
<accession>A0A7D7QIU2</accession>
<name>A0A7D7QIU2_9ACTN</name>
<evidence type="ECO:0000256" key="17">
    <source>
        <dbReference type="SAM" id="MobiDB-lite"/>
    </source>
</evidence>
<keyword evidence="12" id="KW-0067">ATP-binding</keyword>
<dbReference type="GO" id="GO:0005886">
    <property type="term" value="C:plasma membrane"/>
    <property type="evidence" value="ECO:0007669"/>
    <property type="project" value="UniProtKB-SubCell"/>
</dbReference>
<comment type="subcellular location">
    <subcellularLocation>
        <location evidence="1">Cell inner membrane</location>
        <topology evidence="1">Multi-pass membrane protein</topology>
    </subcellularLocation>
</comment>
<dbReference type="Pfam" id="PF02706">
    <property type="entry name" value="Wzz"/>
    <property type="match status" value="1"/>
</dbReference>
<keyword evidence="22" id="KW-1185">Reference proteome</keyword>
<feature type="region of interest" description="Disordered" evidence="17">
    <location>
        <begin position="1"/>
        <end position="25"/>
    </location>
</feature>
<dbReference type="InterPro" id="IPR003856">
    <property type="entry name" value="LPS_length_determ_N"/>
</dbReference>
<evidence type="ECO:0000256" key="6">
    <source>
        <dbReference type="ARBA" id="ARBA00022475"/>
    </source>
</evidence>
<dbReference type="SUPFAM" id="SSF52540">
    <property type="entry name" value="P-loop containing nucleoside triphosphate hydrolases"/>
    <property type="match status" value="1"/>
</dbReference>
<dbReference type="Gene3D" id="3.40.50.300">
    <property type="entry name" value="P-loop containing nucleotide triphosphate hydrolases"/>
    <property type="match status" value="1"/>
</dbReference>
<keyword evidence="11 21" id="KW-0418">Kinase</keyword>
<comment type="similarity">
    <text evidence="4">Belongs to the etk/wzc family.</text>
</comment>
<dbReference type="EMBL" id="CP059491">
    <property type="protein sequence ID" value="QMT02584.1"/>
    <property type="molecule type" value="Genomic_DNA"/>
</dbReference>
<keyword evidence="15" id="KW-0829">Tyrosine-protein kinase</keyword>
<evidence type="ECO:0000256" key="14">
    <source>
        <dbReference type="ARBA" id="ARBA00023136"/>
    </source>
</evidence>
<dbReference type="GO" id="GO:0005524">
    <property type="term" value="F:ATP binding"/>
    <property type="evidence" value="ECO:0007669"/>
    <property type="project" value="UniProtKB-KW"/>
</dbReference>
<sequence>MTAVFNGPAPATSPPGESPGSAAGKAQQTLRRVRAVVVRRWWVVVACVVVGALVGLGASLLTTPKYQSEAVLYSTSATDTNAQSAYQGSLASQQRMVSYAELAQSDAVLGRAIEESDLPLSIADARSQISVTSKPGTVLLTIAAVDSNSDEAAKLANAVASSMVGYVSSLERPIDGGRPVATLTVITPASSTNDMVSPNTALNIALGVLGGLAIAALAMLAFYRLDTRVRNEEDLTSTGLGPVLATVPTSHELDSDRTADFAGGASPTAEAYRRLRTNLKFVAVDADCPRILVTSPAPGDGKTTTAVNLSLALAELGRSVILVGADLRKPGLGSRLAVDGAIGLTDYLRGDAGIQDVVQPSGFRNLDILASGPIPPNAGELLASERAGKGFDELASRYDHVIVDTPPVLPVADAVAVGQWMDGVLLVARSGRTTRPQLEQVMSQLSLARLKVLGCVLNDAAVRDTEYRYAYYGSDLPKAKGASSDHTISVDTASQGAHSDSGNMTRSARK</sequence>
<evidence type="ECO:0000313" key="22">
    <source>
        <dbReference type="Proteomes" id="UP000515663"/>
    </source>
</evidence>
<feature type="transmembrane region" description="Helical" evidence="18">
    <location>
        <begin position="201"/>
        <end position="223"/>
    </location>
</feature>
<keyword evidence="14 18" id="KW-0472">Membrane</keyword>
<evidence type="ECO:0000256" key="2">
    <source>
        <dbReference type="ARBA" id="ARBA00006683"/>
    </source>
</evidence>
<comment type="similarity">
    <text evidence="3">Belongs to the CpsD/CapB family.</text>
</comment>
<dbReference type="Proteomes" id="UP000515663">
    <property type="component" value="Chromosome"/>
</dbReference>
<dbReference type="InterPro" id="IPR050445">
    <property type="entry name" value="Bact_polysacc_biosynth/exp"/>
</dbReference>
<evidence type="ECO:0000256" key="13">
    <source>
        <dbReference type="ARBA" id="ARBA00022989"/>
    </source>
</evidence>
<evidence type="ECO:0000256" key="10">
    <source>
        <dbReference type="ARBA" id="ARBA00022741"/>
    </source>
</evidence>
<dbReference type="InterPro" id="IPR005702">
    <property type="entry name" value="Wzc-like_C"/>
</dbReference>
<evidence type="ECO:0000256" key="11">
    <source>
        <dbReference type="ARBA" id="ARBA00022777"/>
    </source>
</evidence>
<dbReference type="PANTHER" id="PTHR32309:SF13">
    <property type="entry name" value="FERRIC ENTEROBACTIN TRANSPORT PROTEIN FEPE"/>
    <property type="match status" value="1"/>
</dbReference>
<evidence type="ECO:0000256" key="7">
    <source>
        <dbReference type="ARBA" id="ARBA00022519"/>
    </source>
</evidence>
<evidence type="ECO:0000256" key="18">
    <source>
        <dbReference type="SAM" id="Phobius"/>
    </source>
</evidence>
<evidence type="ECO:0000256" key="15">
    <source>
        <dbReference type="ARBA" id="ARBA00023137"/>
    </source>
</evidence>
<dbReference type="EC" id="2.7.10.2" evidence="5"/>
<feature type="transmembrane region" description="Helical" evidence="18">
    <location>
        <begin position="41"/>
        <end position="61"/>
    </location>
</feature>
<dbReference type="GO" id="GO:0042802">
    <property type="term" value="F:identical protein binding"/>
    <property type="evidence" value="ECO:0007669"/>
    <property type="project" value="UniProtKB-ARBA"/>
</dbReference>
<reference evidence="22" key="1">
    <citation type="submission" date="2020-07" db="EMBL/GenBank/DDBJ databases">
        <title>novel species isolated from the respiratory tract of Marmot.</title>
        <authorList>
            <person name="Zhang G."/>
        </authorList>
    </citation>
    <scope>NUCLEOTIDE SEQUENCE [LARGE SCALE GENOMIC DNA]</scope>
    <source>
        <strain evidence="22">686</strain>
    </source>
</reference>
<evidence type="ECO:0000259" key="20">
    <source>
        <dbReference type="Pfam" id="PF13614"/>
    </source>
</evidence>
<evidence type="ECO:0000256" key="9">
    <source>
        <dbReference type="ARBA" id="ARBA00022692"/>
    </source>
</evidence>
<keyword evidence="9 18" id="KW-0812">Transmembrane</keyword>
<dbReference type="NCBIfam" id="TIGR01007">
    <property type="entry name" value="eps_fam"/>
    <property type="match status" value="1"/>
</dbReference>
<feature type="domain" description="Polysaccharide chain length determinant N-terminal" evidence="19">
    <location>
        <begin position="30"/>
        <end position="115"/>
    </location>
</feature>
<feature type="compositionally biased region" description="Polar residues" evidence="17">
    <location>
        <begin position="484"/>
        <end position="510"/>
    </location>
</feature>
<evidence type="ECO:0000256" key="16">
    <source>
        <dbReference type="ARBA" id="ARBA00051245"/>
    </source>
</evidence>